<evidence type="ECO:0000256" key="3">
    <source>
        <dbReference type="ARBA" id="ARBA00004922"/>
    </source>
</evidence>
<dbReference type="OrthoDB" id="3057168at2759"/>
<evidence type="ECO:0000256" key="12">
    <source>
        <dbReference type="ARBA" id="ARBA00047353"/>
    </source>
</evidence>
<dbReference type="InterPro" id="IPR038887">
    <property type="entry name" value="Nus1/NgBR"/>
</dbReference>
<evidence type="ECO:0000256" key="1">
    <source>
        <dbReference type="ARBA" id="ARBA00001946"/>
    </source>
</evidence>
<evidence type="ECO:0000256" key="9">
    <source>
        <dbReference type="ARBA" id="ARBA00022842"/>
    </source>
</evidence>
<dbReference type="EC" id="2.5.1.87" evidence="5"/>
<dbReference type="GO" id="GO:1904423">
    <property type="term" value="C:dehydrodolichyl diphosphate synthase complex"/>
    <property type="evidence" value="ECO:0007669"/>
    <property type="project" value="InterPro"/>
</dbReference>
<evidence type="ECO:0000313" key="14">
    <source>
        <dbReference type="EMBL" id="TCD69929.1"/>
    </source>
</evidence>
<feature type="region of interest" description="Disordered" evidence="13">
    <location>
        <begin position="104"/>
        <end position="135"/>
    </location>
</feature>
<gene>
    <name evidence="14" type="ORF">EIP91_005753</name>
</gene>
<comment type="pathway">
    <text evidence="3">Protein modification; protein glycosylation.</text>
</comment>
<comment type="caution">
    <text evidence="14">The sequence shown here is derived from an EMBL/GenBank/DDBJ whole genome shotgun (WGS) entry which is preliminary data.</text>
</comment>
<keyword evidence="11" id="KW-0472">Membrane</keyword>
<feature type="compositionally biased region" description="Basic residues" evidence="13">
    <location>
        <begin position="158"/>
        <end position="173"/>
    </location>
</feature>
<dbReference type="InterPro" id="IPR036424">
    <property type="entry name" value="UPP_synth-like_sf"/>
</dbReference>
<evidence type="ECO:0000256" key="7">
    <source>
        <dbReference type="ARBA" id="ARBA00022692"/>
    </source>
</evidence>
<evidence type="ECO:0000256" key="4">
    <source>
        <dbReference type="ARBA" id="ARBA00005432"/>
    </source>
</evidence>
<sequence length="317" mass="36106">MSWLTYTVLCFIHALYSIYKSVSSYWKRFDHAPQPLNAPRTKLPTHLALLLVPDDDSPFEQQKDDMLQTVEHVASWCKDAGIEKVSVYDREGLLQDSSMDLRDRLQDADDSPNSSTESEPEYPLTPPLSDVSESRTLTPEMLPPALQLYTIRIPSSPSKRKRDTRNIVKRRKPNSSERKPEIQPITLHLISRSTGKPAVAKVAQHFLQIHAQSKPHALDLSITLEDVGTCLEGERGLPPPDLMIVHDMRPHTRHRPLELHGFPPWQVRLTEFYQTRPDPLPTTCREDEVGSSSSILAESEFRRALDEFSTAEMRLGK</sequence>
<keyword evidence="10" id="KW-1133">Transmembrane helix</keyword>
<feature type="region of interest" description="Disordered" evidence="13">
    <location>
        <begin position="151"/>
        <end position="182"/>
    </location>
</feature>
<reference evidence="14 15" key="1">
    <citation type="submission" date="2018-11" db="EMBL/GenBank/DDBJ databases">
        <title>Genome assembly of Steccherinum ochraceum LE-BIN_3174, the white-rot fungus of the Steccherinaceae family (The Residual Polyporoid clade, Polyporales, Basidiomycota).</title>
        <authorList>
            <person name="Fedorova T.V."/>
            <person name="Glazunova O.A."/>
            <person name="Landesman E.O."/>
            <person name="Moiseenko K.V."/>
            <person name="Psurtseva N.V."/>
            <person name="Savinova O.S."/>
            <person name="Shakhova N.V."/>
            <person name="Tyazhelova T.V."/>
            <person name="Vasina D.V."/>
        </authorList>
    </citation>
    <scope>NUCLEOTIDE SEQUENCE [LARGE SCALE GENOMIC DNA]</scope>
    <source>
        <strain evidence="14 15">LE-BIN_3174</strain>
    </source>
</reference>
<dbReference type="UniPathway" id="UPA00378"/>
<comment type="catalytic activity">
    <reaction evidence="12">
        <text>n isopentenyl diphosphate + (2E,6E)-farnesyl diphosphate = a di-trans,poly-cis-polyprenyl diphosphate + n diphosphate</text>
        <dbReference type="Rhea" id="RHEA:53008"/>
        <dbReference type="Rhea" id="RHEA-COMP:19494"/>
        <dbReference type="ChEBI" id="CHEBI:33019"/>
        <dbReference type="ChEBI" id="CHEBI:128769"/>
        <dbReference type="ChEBI" id="CHEBI:136960"/>
        <dbReference type="ChEBI" id="CHEBI:175763"/>
        <dbReference type="EC" id="2.5.1.87"/>
    </reaction>
</comment>
<dbReference type="PANTHER" id="PTHR21528:SF0">
    <property type="entry name" value="DEHYDRODOLICHYL DIPHOSPHATE SYNTHASE COMPLEX SUBUNIT NUS1"/>
    <property type="match status" value="1"/>
</dbReference>
<dbReference type="Proteomes" id="UP000292702">
    <property type="component" value="Unassembled WGS sequence"/>
</dbReference>
<keyword evidence="8" id="KW-0256">Endoplasmic reticulum</keyword>
<organism evidence="14 15">
    <name type="scientific">Steccherinum ochraceum</name>
    <dbReference type="NCBI Taxonomy" id="92696"/>
    <lineage>
        <taxon>Eukaryota</taxon>
        <taxon>Fungi</taxon>
        <taxon>Dikarya</taxon>
        <taxon>Basidiomycota</taxon>
        <taxon>Agaricomycotina</taxon>
        <taxon>Agaricomycetes</taxon>
        <taxon>Polyporales</taxon>
        <taxon>Steccherinaceae</taxon>
        <taxon>Steccherinum</taxon>
    </lineage>
</organism>
<comment type="similarity">
    <text evidence="4">Belongs to the UPP synthase family.</text>
</comment>
<proteinExistence type="inferred from homology"/>
<evidence type="ECO:0000256" key="6">
    <source>
        <dbReference type="ARBA" id="ARBA00022679"/>
    </source>
</evidence>
<evidence type="ECO:0000256" key="8">
    <source>
        <dbReference type="ARBA" id="ARBA00022824"/>
    </source>
</evidence>
<protein>
    <recommendedName>
        <fullName evidence="5">ditrans,polycis-polyprenyl diphosphate synthase [(2E,6E)-farnesyldiphosphate specific]</fullName>
        <ecNumber evidence="5">2.5.1.87</ecNumber>
    </recommendedName>
</protein>
<accession>A0A4R0RVU7</accession>
<dbReference type="STRING" id="92696.A0A4R0RVU7"/>
<evidence type="ECO:0000256" key="10">
    <source>
        <dbReference type="ARBA" id="ARBA00022989"/>
    </source>
</evidence>
<dbReference type="EMBL" id="RWJN01000031">
    <property type="protein sequence ID" value="TCD69929.1"/>
    <property type="molecule type" value="Genomic_DNA"/>
</dbReference>
<dbReference type="SUPFAM" id="SSF64005">
    <property type="entry name" value="Undecaprenyl diphosphate synthase"/>
    <property type="match status" value="1"/>
</dbReference>
<keyword evidence="15" id="KW-1185">Reference proteome</keyword>
<evidence type="ECO:0000313" key="15">
    <source>
        <dbReference type="Proteomes" id="UP000292702"/>
    </source>
</evidence>
<name>A0A4R0RVU7_9APHY</name>
<evidence type="ECO:0000256" key="5">
    <source>
        <dbReference type="ARBA" id="ARBA00012596"/>
    </source>
</evidence>
<dbReference type="GO" id="GO:0005789">
    <property type="term" value="C:endoplasmic reticulum membrane"/>
    <property type="evidence" value="ECO:0007669"/>
    <property type="project" value="UniProtKB-SubCell"/>
</dbReference>
<evidence type="ECO:0000256" key="11">
    <source>
        <dbReference type="ARBA" id="ARBA00023136"/>
    </source>
</evidence>
<dbReference type="Gene3D" id="3.40.1180.10">
    <property type="entry name" value="Decaprenyl diphosphate synthase-like"/>
    <property type="match status" value="1"/>
</dbReference>
<dbReference type="PANTHER" id="PTHR21528">
    <property type="entry name" value="DEHYDRODOLICHYL DIPHOSPHATE SYNTHASE COMPLEX SUBUNIT NUS1"/>
    <property type="match status" value="1"/>
</dbReference>
<keyword evidence="7" id="KW-0812">Transmembrane</keyword>
<keyword evidence="9" id="KW-0460">Magnesium</keyword>
<keyword evidence="6" id="KW-0808">Transferase</keyword>
<evidence type="ECO:0000256" key="13">
    <source>
        <dbReference type="SAM" id="MobiDB-lite"/>
    </source>
</evidence>
<dbReference type="AlphaFoldDB" id="A0A4R0RVU7"/>
<dbReference type="GO" id="GO:0045547">
    <property type="term" value="F:ditrans,polycis-polyprenyl diphosphate synthase [(2E,6E)-farnesyl diphosphate specific] activity"/>
    <property type="evidence" value="ECO:0007669"/>
    <property type="project" value="UniProtKB-EC"/>
</dbReference>
<comment type="cofactor">
    <cofactor evidence="1">
        <name>Mg(2+)</name>
        <dbReference type="ChEBI" id="CHEBI:18420"/>
    </cofactor>
</comment>
<evidence type="ECO:0000256" key="2">
    <source>
        <dbReference type="ARBA" id="ARBA00004586"/>
    </source>
</evidence>
<comment type="subcellular location">
    <subcellularLocation>
        <location evidence="2">Endoplasmic reticulum membrane</location>
    </subcellularLocation>
</comment>